<sequence>MGRLQNAQTERTNMLVCTILLLVVINLIGNSNANRKSINYGVIEGDGAHGCGGKHSRSCLGKPKNAYQRGCMPEERCRGHGRPRNGDEEEEIYVCVRGKNSTTKSPQSHEVHHDQDQEAHDGADDGYNRKVLRISTPDQSQGDCADDHGCYKIKAFKPTHRPKPHRKH</sequence>
<feature type="compositionally biased region" description="Basic and acidic residues" evidence="1">
    <location>
        <begin position="107"/>
        <end position="128"/>
    </location>
</feature>
<accession>A0A2P5FFE4</accession>
<keyword evidence="2" id="KW-1133">Transmembrane helix</keyword>
<protein>
    <recommendedName>
        <fullName evidence="5">Rapid ALkalinization Factor</fullName>
    </recommendedName>
</protein>
<dbReference type="OrthoDB" id="10330495at2759"/>
<reference evidence="4" key="1">
    <citation type="submission" date="2016-06" db="EMBL/GenBank/DDBJ databases">
        <title>Parallel loss of symbiosis genes in relatives of nitrogen-fixing non-legume Parasponia.</title>
        <authorList>
            <person name="Van Velzen R."/>
            <person name="Holmer R."/>
            <person name="Bu F."/>
            <person name="Rutten L."/>
            <person name="Van Zeijl A."/>
            <person name="Liu W."/>
            <person name="Santuari L."/>
            <person name="Cao Q."/>
            <person name="Sharma T."/>
            <person name="Shen D."/>
            <person name="Roswanjaya Y."/>
            <person name="Wardhani T."/>
            <person name="Kalhor M.S."/>
            <person name="Jansen J."/>
            <person name="Van den Hoogen J."/>
            <person name="Gungor B."/>
            <person name="Hartog M."/>
            <person name="Hontelez J."/>
            <person name="Verver J."/>
            <person name="Yang W.-C."/>
            <person name="Schijlen E."/>
            <person name="Repin R."/>
            <person name="Schilthuizen M."/>
            <person name="Schranz E."/>
            <person name="Heidstra R."/>
            <person name="Miyata K."/>
            <person name="Fedorova E."/>
            <person name="Kohlen W."/>
            <person name="Bisseling T."/>
            <person name="Smit S."/>
            <person name="Geurts R."/>
        </authorList>
    </citation>
    <scope>NUCLEOTIDE SEQUENCE [LARGE SCALE GENOMIC DNA]</scope>
    <source>
        <strain evidence="4">cv. RG33-2</strain>
    </source>
</reference>
<proteinExistence type="predicted"/>
<keyword evidence="2" id="KW-0812">Transmembrane</keyword>
<evidence type="ECO:0000313" key="3">
    <source>
        <dbReference type="EMBL" id="PON96494.1"/>
    </source>
</evidence>
<dbReference type="Proteomes" id="UP000237000">
    <property type="component" value="Unassembled WGS sequence"/>
</dbReference>
<evidence type="ECO:0008006" key="5">
    <source>
        <dbReference type="Google" id="ProtNLM"/>
    </source>
</evidence>
<dbReference type="AlphaFoldDB" id="A0A2P5FFE4"/>
<evidence type="ECO:0000256" key="2">
    <source>
        <dbReference type="SAM" id="Phobius"/>
    </source>
</evidence>
<keyword evidence="2" id="KW-0472">Membrane</keyword>
<gene>
    <name evidence="3" type="ORF">TorRG33x02_077670</name>
</gene>
<organism evidence="3 4">
    <name type="scientific">Trema orientale</name>
    <name type="common">Charcoal tree</name>
    <name type="synonym">Celtis orientalis</name>
    <dbReference type="NCBI Taxonomy" id="63057"/>
    <lineage>
        <taxon>Eukaryota</taxon>
        <taxon>Viridiplantae</taxon>
        <taxon>Streptophyta</taxon>
        <taxon>Embryophyta</taxon>
        <taxon>Tracheophyta</taxon>
        <taxon>Spermatophyta</taxon>
        <taxon>Magnoliopsida</taxon>
        <taxon>eudicotyledons</taxon>
        <taxon>Gunneridae</taxon>
        <taxon>Pentapetalae</taxon>
        <taxon>rosids</taxon>
        <taxon>fabids</taxon>
        <taxon>Rosales</taxon>
        <taxon>Cannabaceae</taxon>
        <taxon>Trema</taxon>
    </lineage>
</organism>
<evidence type="ECO:0000256" key="1">
    <source>
        <dbReference type="SAM" id="MobiDB-lite"/>
    </source>
</evidence>
<feature type="region of interest" description="Disordered" evidence="1">
    <location>
        <begin position="97"/>
        <end position="130"/>
    </location>
</feature>
<keyword evidence="4" id="KW-1185">Reference proteome</keyword>
<dbReference type="EMBL" id="JXTC01000038">
    <property type="protein sequence ID" value="PON96494.1"/>
    <property type="molecule type" value="Genomic_DNA"/>
</dbReference>
<name>A0A2P5FFE4_TREOI</name>
<dbReference type="PANTHER" id="PTHR34270:SF3">
    <property type="entry name" value="PROTEIN RALF-LIKE 16-RELATED"/>
    <property type="match status" value="1"/>
</dbReference>
<comment type="caution">
    <text evidence="3">The sequence shown here is derived from an EMBL/GenBank/DDBJ whole genome shotgun (WGS) entry which is preliminary data.</text>
</comment>
<evidence type="ECO:0000313" key="4">
    <source>
        <dbReference type="Proteomes" id="UP000237000"/>
    </source>
</evidence>
<feature type="transmembrane region" description="Helical" evidence="2">
    <location>
        <begin position="12"/>
        <end position="29"/>
    </location>
</feature>
<dbReference type="InParanoid" id="A0A2P5FFE4"/>
<dbReference type="PANTHER" id="PTHR34270">
    <property type="entry name" value="PROTEIN RALF-LIKE 15-RELATED"/>
    <property type="match status" value="1"/>
</dbReference>